<dbReference type="SUPFAM" id="SSF50129">
    <property type="entry name" value="GroES-like"/>
    <property type="match status" value="1"/>
</dbReference>
<dbReference type="PROSITE" id="PS01162">
    <property type="entry name" value="QOR_ZETA_CRYSTAL"/>
    <property type="match status" value="1"/>
</dbReference>
<dbReference type="EMBL" id="JACHEH010000007">
    <property type="protein sequence ID" value="MBB6169432.1"/>
    <property type="molecule type" value="Genomic_DNA"/>
</dbReference>
<dbReference type="InterPro" id="IPR047618">
    <property type="entry name" value="QOR-like"/>
</dbReference>
<dbReference type="GO" id="GO:0003960">
    <property type="term" value="F:quinone reductase (NADPH) activity"/>
    <property type="evidence" value="ECO:0007669"/>
    <property type="project" value="UniProtKB-EC"/>
</dbReference>
<dbReference type="CDD" id="cd05286">
    <property type="entry name" value="QOR2"/>
    <property type="match status" value="1"/>
</dbReference>
<reference evidence="4 5" key="1">
    <citation type="submission" date="2020-08" db="EMBL/GenBank/DDBJ databases">
        <title>Genomic Encyclopedia of Type Strains, Phase IV (KMG-IV): sequencing the most valuable type-strain genomes for metagenomic binning, comparative biology and taxonomic classification.</title>
        <authorList>
            <person name="Goeker M."/>
        </authorList>
    </citation>
    <scope>NUCLEOTIDE SEQUENCE [LARGE SCALE GENOMIC DNA]</scope>
    <source>
        <strain evidence="4 5">DSM 101465</strain>
    </source>
</reference>
<comment type="caution">
    <text evidence="4">The sequence shown here is derived from an EMBL/GenBank/DDBJ whole genome shotgun (WGS) entry which is preliminary data.</text>
</comment>
<dbReference type="InterPro" id="IPR013149">
    <property type="entry name" value="ADH-like_C"/>
</dbReference>
<dbReference type="Proteomes" id="UP000588017">
    <property type="component" value="Unassembled WGS sequence"/>
</dbReference>
<dbReference type="InterPro" id="IPR002364">
    <property type="entry name" value="Quin_OxRdtase/zeta-crystal_CS"/>
</dbReference>
<evidence type="ECO:0000313" key="4">
    <source>
        <dbReference type="EMBL" id="MBB6169432.1"/>
    </source>
</evidence>
<dbReference type="FunFam" id="3.40.50.720:FF:000053">
    <property type="entry name" value="Quinone oxidoreductase 1"/>
    <property type="match status" value="1"/>
</dbReference>
<dbReference type="GO" id="GO:0070402">
    <property type="term" value="F:NADPH binding"/>
    <property type="evidence" value="ECO:0007669"/>
    <property type="project" value="TreeGrafter"/>
</dbReference>
<dbReference type="GO" id="GO:0008270">
    <property type="term" value="F:zinc ion binding"/>
    <property type="evidence" value="ECO:0007669"/>
    <property type="project" value="InterPro"/>
</dbReference>
<keyword evidence="2 4" id="KW-0560">Oxidoreductase</keyword>
<protein>
    <submittedName>
        <fullName evidence="4">NADPH2:quinone reductase</fullName>
        <ecNumber evidence="4">1.6.5.5</ecNumber>
    </submittedName>
</protein>
<dbReference type="GO" id="GO:0035925">
    <property type="term" value="F:mRNA 3'-UTR AU-rich region binding"/>
    <property type="evidence" value="ECO:0007669"/>
    <property type="project" value="TreeGrafter"/>
</dbReference>
<dbReference type="SMART" id="SM00829">
    <property type="entry name" value="PKS_ER"/>
    <property type="match status" value="1"/>
</dbReference>
<dbReference type="SUPFAM" id="SSF51735">
    <property type="entry name" value="NAD(P)-binding Rossmann-fold domains"/>
    <property type="match status" value="1"/>
</dbReference>
<evidence type="ECO:0000256" key="1">
    <source>
        <dbReference type="ARBA" id="ARBA00022857"/>
    </source>
</evidence>
<sequence>MKAIRIHRHGGPEVLAYEDVDIGQPGPGEVRVRNMAIGLNFIDVYFRTGVYKPPALPFIPGNEGAGEVVAVGEGVGDFAPGDRVAYAATLGSYAEERIVPAQFLVHLPGSIDFETGAAMMLKGLTAQYLLRRTFRVEAGHTILVHAAAGGVGLILCQWAKHLGATVIGTVGSPEKAELARQNGCDHVIDYRKEDFVARVKEITGGEGCHVVYDGVGKATFPGSLDCLRRFGYFVSFGNASGPIDDFNILLLSQKGSLFATRPTLFSHLATHEDVVEMSNDLFHVVESGAVKIPIHARLPLSEAAEAHRRLEGRQTTGATVLLP</sequence>
<dbReference type="PANTHER" id="PTHR48106:SF13">
    <property type="entry name" value="QUINONE OXIDOREDUCTASE-RELATED"/>
    <property type="match status" value="1"/>
</dbReference>
<dbReference type="InterPro" id="IPR020843">
    <property type="entry name" value="ER"/>
</dbReference>
<dbReference type="Gene3D" id="3.40.50.720">
    <property type="entry name" value="NAD(P)-binding Rossmann-like Domain"/>
    <property type="match status" value="1"/>
</dbReference>
<feature type="domain" description="Enoyl reductase (ER)" evidence="3">
    <location>
        <begin position="10"/>
        <end position="321"/>
    </location>
</feature>
<dbReference type="NCBIfam" id="NF008024">
    <property type="entry name" value="PRK10754.1"/>
    <property type="match status" value="1"/>
</dbReference>
<accession>A0A841KDJ8</accession>
<evidence type="ECO:0000256" key="2">
    <source>
        <dbReference type="ARBA" id="ARBA00023002"/>
    </source>
</evidence>
<name>A0A841KDJ8_9HYPH</name>
<dbReference type="AlphaFoldDB" id="A0A841KDJ8"/>
<dbReference type="GO" id="GO:0005829">
    <property type="term" value="C:cytosol"/>
    <property type="evidence" value="ECO:0007669"/>
    <property type="project" value="TreeGrafter"/>
</dbReference>
<gene>
    <name evidence="4" type="ORF">HNQ73_003074</name>
</gene>
<dbReference type="PANTHER" id="PTHR48106">
    <property type="entry name" value="QUINONE OXIDOREDUCTASE PIG3-RELATED"/>
    <property type="match status" value="1"/>
</dbReference>
<dbReference type="EC" id="1.6.5.5" evidence="4"/>
<dbReference type="InterPro" id="IPR011032">
    <property type="entry name" value="GroES-like_sf"/>
</dbReference>
<dbReference type="InterPro" id="IPR013154">
    <property type="entry name" value="ADH-like_N"/>
</dbReference>
<evidence type="ECO:0000259" key="3">
    <source>
        <dbReference type="SMART" id="SM00829"/>
    </source>
</evidence>
<proteinExistence type="predicted"/>
<dbReference type="Gene3D" id="3.90.180.10">
    <property type="entry name" value="Medium-chain alcohol dehydrogenases, catalytic domain"/>
    <property type="match status" value="1"/>
</dbReference>
<evidence type="ECO:0000313" key="5">
    <source>
        <dbReference type="Proteomes" id="UP000588017"/>
    </source>
</evidence>
<dbReference type="InterPro" id="IPR036291">
    <property type="entry name" value="NAD(P)-bd_dom_sf"/>
</dbReference>
<dbReference type="Pfam" id="PF08240">
    <property type="entry name" value="ADH_N"/>
    <property type="match status" value="1"/>
</dbReference>
<keyword evidence="5" id="KW-1185">Reference proteome</keyword>
<keyword evidence="1" id="KW-0521">NADP</keyword>
<dbReference type="RefSeq" id="WP_183335774.1">
    <property type="nucleotide sequence ID" value="NZ_BMHX01000007.1"/>
</dbReference>
<dbReference type="Pfam" id="PF00107">
    <property type="entry name" value="ADH_zinc_N"/>
    <property type="match status" value="1"/>
</dbReference>
<organism evidence="4 5">
    <name type="scientific">Chelatococcus composti</name>
    <dbReference type="NCBI Taxonomy" id="1743235"/>
    <lineage>
        <taxon>Bacteria</taxon>
        <taxon>Pseudomonadati</taxon>
        <taxon>Pseudomonadota</taxon>
        <taxon>Alphaproteobacteria</taxon>
        <taxon>Hyphomicrobiales</taxon>
        <taxon>Chelatococcaceae</taxon>
        <taxon>Chelatococcus</taxon>
    </lineage>
</organism>